<organism evidence="1 2">
    <name type="scientific">Bacillus phage SIOphi</name>
    <dbReference type="NCBI Taxonomy" id="1285382"/>
    <lineage>
        <taxon>Viruses</taxon>
        <taxon>Duplodnaviria</taxon>
        <taxon>Heunggongvirae</taxon>
        <taxon>Uroviricota</taxon>
        <taxon>Caudoviricetes</taxon>
        <taxon>Herelleviridae</taxon>
        <taxon>Bastillevirinae</taxon>
        <taxon>Siophivirus</taxon>
        <taxon>Siophivirus SIOphi</taxon>
    </lineage>
</organism>
<dbReference type="Proteomes" id="UP000258501">
    <property type="component" value="Segment"/>
</dbReference>
<dbReference type="EMBL" id="KC699836">
    <property type="protein sequence ID" value="AGK86906.1"/>
    <property type="molecule type" value="Genomic_DNA"/>
</dbReference>
<gene>
    <name evidence="1" type="ORF">SIOphi_00490</name>
</gene>
<reference evidence="1 2" key="1">
    <citation type="submission" date="2013-02" db="EMBL/GenBank/DDBJ databases">
        <authorList>
            <person name="Lukaszewicz M."/>
            <person name="Biegalska A."/>
            <person name="Krasowska A."/>
        </authorList>
    </citation>
    <scope>NUCLEOTIDE SEQUENCE [LARGE SCALE GENOMIC DNA]</scope>
</reference>
<name>R4JGL4_9CAUD</name>
<sequence>MKNDTATKQEFNQDQSLQMYMLIGSYESKINKYAKPHNREKWDKYNRLKKKILQWQNNIHI</sequence>
<protein>
    <submittedName>
        <fullName evidence="1">Uncharacterized protein</fullName>
    </submittedName>
</protein>
<evidence type="ECO:0000313" key="1">
    <source>
        <dbReference type="EMBL" id="AGK86906.1"/>
    </source>
</evidence>
<accession>R4JGL4</accession>
<keyword evidence="2" id="KW-1185">Reference proteome</keyword>
<evidence type="ECO:0000313" key="2">
    <source>
        <dbReference type="Proteomes" id="UP000258501"/>
    </source>
</evidence>
<proteinExistence type="predicted"/>